<sequence>MRDRTKMNAMRSGVVVVGASAFGYLTLQLGFKPFLERAQVSLEHSEPASSSPSIESGSNTNRELAFTVPRDQNKFLADLESFLVYLCSDSESLQVVPRSRAPGEKDAEEEDWMAKWDRRRRMAVIQVLYHFAYALYLHQAYYRYHNQSAKSLKGKKRNAPID</sequence>
<dbReference type="EMBL" id="JAEACU010000007">
    <property type="protein sequence ID" value="KAH7522363.1"/>
    <property type="molecule type" value="Genomic_DNA"/>
</dbReference>
<evidence type="ECO:0000256" key="1">
    <source>
        <dbReference type="SAM" id="Phobius"/>
    </source>
</evidence>
<organism evidence="2 3">
    <name type="scientific">Ziziphus jujuba var. spinosa</name>
    <dbReference type="NCBI Taxonomy" id="714518"/>
    <lineage>
        <taxon>Eukaryota</taxon>
        <taxon>Viridiplantae</taxon>
        <taxon>Streptophyta</taxon>
        <taxon>Embryophyta</taxon>
        <taxon>Tracheophyta</taxon>
        <taxon>Spermatophyta</taxon>
        <taxon>Magnoliopsida</taxon>
        <taxon>eudicotyledons</taxon>
        <taxon>Gunneridae</taxon>
        <taxon>Pentapetalae</taxon>
        <taxon>rosids</taxon>
        <taxon>fabids</taxon>
        <taxon>Rosales</taxon>
        <taxon>Rhamnaceae</taxon>
        <taxon>Paliureae</taxon>
        <taxon>Ziziphus</taxon>
    </lineage>
</organism>
<dbReference type="AlphaFoldDB" id="A0A978V4T0"/>
<name>A0A978V4T0_ZIZJJ</name>
<evidence type="ECO:0000313" key="3">
    <source>
        <dbReference type="Proteomes" id="UP000813462"/>
    </source>
</evidence>
<keyword evidence="1" id="KW-0812">Transmembrane</keyword>
<keyword evidence="1" id="KW-0472">Membrane</keyword>
<dbReference type="InterPro" id="IPR038944">
    <property type="entry name" value="OEP7-like"/>
</dbReference>
<dbReference type="PANTHER" id="PTHR33982:SF4">
    <property type="entry name" value="TRANSMEMBRANE PROTEIN"/>
    <property type="match status" value="1"/>
</dbReference>
<comment type="caution">
    <text evidence="2">The sequence shown here is derived from an EMBL/GenBank/DDBJ whole genome shotgun (WGS) entry which is preliminary data.</text>
</comment>
<keyword evidence="1" id="KW-1133">Transmembrane helix</keyword>
<evidence type="ECO:0000313" key="2">
    <source>
        <dbReference type="EMBL" id="KAH7522363.1"/>
    </source>
</evidence>
<protein>
    <submittedName>
        <fullName evidence="2">Uncharacterized protein</fullName>
    </submittedName>
</protein>
<dbReference type="Proteomes" id="UP000813462">
    <property type="component" value="Unassembled WGS sequence"/>
</dbReference>
<gene>
    <name evidence="2" type="ORF">FEM48_Zijuj07G0130500</name>
</gene>
<accession>A0A978V4T0</accession>
<feature type="transmembrane region" description="Helical" evidence="1">
    <location>
        <begin position="12"/>
        <end position="31"/>
    </location>
</feature>
<dbReference type="PANTHER" id="PTHR33982">
    <property type="entry name" value="OUTER ENVELOPE MEMBRANE PROTEIN 7-RELATED"/>
    <property type="match status" value="1"/>
</dbReference>
<proteinExistence type="predicted"/>
<reference evidence="2" key="1">
    <citation type="journal article" date="2021" name="Front. Plant Sci.">
        <title>Chromosome-Scale Genome Assembly for Chinese Sour Jujube and Insights Into Its Genome Evolution and Domestication Signature.</title>
        <authorList>
            <person name="Shen L.-Y."/>
            <person name="Luo H."/>
            <person name="Wang X.-L."/>
            <person name="Wang X.-M."/>
            <person name="Qiu X.-J."/>
            <person name="Liu H."/>
            <person name="Zhou S.-S."/>
            <person name="Jia K.-H."/>
            <person name="Nie S."/>
            <person name="Bao Y.-T."/>
            <person name="Zhang R.-G."/>
            <person name="Yun Q.-Z."/>
            <person name="Chai Y.-H."/>
            <person name="Lu J.-Y."/>
            <person name="Li Y."/>
            <person name="Zhao S.-W."/>
            <person name="Mao J.-F."/>
            <person name="Jia S.-G."/>
            <person name="Mao Y.-M."/>
        </authorList>
    </citation>
    <scope>NUCLEOTIDE SEQUENCE</scope>
    <source>
        <strain evidence="2">AT0</strain>
        <tissue evidence="2">Leaf</tissue>
    </source>
</reference>